<evidence type="ECO:0000256" key="1">
    <source>
        <dbReference type="SAM" id="MobiDB-lite"/>
    </source>
</evidence>
<dbReference type="GeneID" id="54292960"/>
<keyword evidence="4" id="KW-1185">Reference proteome</keyword>
<feature type="compositionally biased region" description="Low complexity" evidence="1">
    <location>
        <begin position="440"/>
        <end position="484"/>
    </location>
</feature>
<feature type="compositionally biased region" description="Low complexity" evidence="1">
    <location>
        <begin position="497"/>
        <end position="506"/>
    </location>
</feature>
<dbReference type="RefSeq" id="XP_033400359.1">
    <property type="nucleotide sequence ID" value="XM_033535466.1"/>
</dbReference>
<evidence type="ECO:0000313" key="4">
    <source>
        <dbReference type="Proteomes" id="UP000799438"/>
    </source>
</evidence>
<dbReference type="PROSITE" id="PS51819">
    <property type="entry name" value="VOC"/>
    <property type="match status" value="1"/>
</dbReference>
<feature type="compositionally biased region" description="Low complexity" evidence="1">
    <location>
        <begin position="599"/>
        <end position="608"/>
    </location>
</feature>
<organism evidence="3 4">
    <name type="scientific">Aplosporella prunicola CBS 121167</name>
    <dbReference type="NCBI Taxonomy" id="1176127"/>
    <lineage>
        <taxon>Eukaryota</taxon>
        <taxon>Fungi</taxon>
        <taxon>Dikarya</taxon>
        <taxon>Ascomycota</taxon>
        <taxon>Pezizomycotina</taxon>
        <taxon>Dothideomycetes</taxon>
        <taxon>Dothideomycetes incertae sedis</taxon>
        <taxon>Botryosphaeriales</taxon>
        <taxon>Aplosporellaceae</taxon>
        <taxon>Aplosporella</taxon>
    </lineage>
</organism>
<dbReference type="InterPro" id="IPR029068">
    <property type="entry name" value="Glyas_Bleomycin-R_OHBP_Dase"/>
</dbReference>
<dbReference type="Pfam" id="PF00903">
    <property type="entry name" value="Glyoxalase"/>
    <property type="match status" value="1"/>
</dbReference>
<dbReference type="Gene3D" id="3.10.180.10">
    <property type="entry name" value="2,3-Dihydroxybiphenyl 1,2-Dioxygenase, domain 1"/>
    <property type="match status" value="1"/>
</dbReference>
<proteinExistence type="predicted"/>
<dbReference type="SUPFAM" id="SSF54593">
    <property type="entry name" value="Glyoxalase/Bleomycin resistance protein/Dihydroxybiphenyl dioxygenase"/>
    <property type="match status" value="1"/>
</dbReference>
<sequence length="723" mass="75632">MPVSHIGLTVSHLPSSCSFFLSALQPLGYRFIGQQGNQIGLGIDGDADFFLCQETPGIKAGAAHIAFSAPDRITVRNFYTAALTAGARPHGSPATRDTENGVFNAAVLDTDGNSIEVVCRENEDPSDARSTHEYGRVLTWRQSVTSLDDTRSVYTVKSSTKSIPAIEAPKSATMSVPARSVAPSVAPSVARSQAPTLVRAHTAPAADPSVDANLMGDAGARKIIGTLIGAAAGAAVAYAMVKSEQDSGRKEAAAVATSQSGSHRALAFRAPSQRAPSEVASQSGYSPSAYEQQMVQYQREPSNYSESVYSSPQERRAIEAAPPRSTYAPSLASALRSGATSVQQSQAHRNFSDTESYYSASDYDNSRSVHSAASAAKKSYHSPTYVSVPNTRFEDAEYASTVGPRSAMRTMTAPSTISSMPSTIKAPSQAPSRAPSHSPSKAASQVSSRASSQMSSQVSSRASSQATSKAPSQAPSRASAREPSLISSFCADDDARSSATSHTSRSSRTEDSRTDYPPSIERRTSASSVHSHHSSAARSRAPSSAATKPSPSVASASHQSRSRAGSEAPSKAGSSSLIGSMLGRDRDALDDGASTVAPSDSISNAGSSRSRHSSRAYAPSDAGGSKVSRHSSRSKLQQEVEGADDARSRVSSRSHKSSRDVVHPDNVSEPSDASTVKPYKRKDSVVSLPSGGKSRAASVVEAAKRSVVSFGGGEMWKERHGMT</sequence>
<feature type="compositionally biased region" description="Basic and acidic residues" evidence="1">
    <location>
        <begin position="507"/>
        <end position="524"/>
    </location>
</feature>
<gene>
    <name evidence="3" type="ORF">K452DRAFT_145027</name>
</gene>
<reference evidence="3" key="1">
    <citation type="journal article" date="2020" name="Stud. Mycol.">
        <title>101 Dothideomycetes genomes: a test case for predicting lifestyles and emergence of pathogens.</title>
        <authorList>
            <person name="Haridas S."/>
            <person name="Albert R."/>
            <person name="Binder M."/>
            <person name="Bloem J."/>
            <person name="Labutti K."/>
            <person name="Salamov A."/>
            <person name="Andreopoulos B."/>
            <person name="Baker S."/>
            <person name="Barry K."/>
            <person name="Bills G."/>
            <person name="Bluhm B."/>
            <person name="Cannon C."/>
            <person name="Castanera R."/>
            <person name="Culley D."/>
            <person name="Daum C."/>
            <person name="Ezra D."/>
            <person name="Gonzalez J."/>
            <person name="Henrissat B."/>
            <person name="Kuo A."/>
            <person name="Liang C."/>
            <person name="Lipzen A."/>
            <person name="Lutzoni F."/>
            <person name="Magnuson J."/>
            <person name="Mondo S."/>
            <person name="Nolan M."/>
            <person name="Ohm R."/>
            <person name="Pangilinan J."/>
            <person name="Park H.-J."/>
            <person name="Ramirez L."/>
            <person name="Alfaro M."/>
            <person name="Sun H."/>
            <person name="Tritt A."/>
            <person name="Yoshinaga Y."/>
            <person name="Zwiers L.-H."/>
            <person name="Turgeon B."/>
            <person name="Goodwin S."/>
            <person name="Spatafora J."/>
            <person name="Crous P."/>
            <person name="Grigoriev I."/>
        </authorList>
    </citation>
    <scope>NUCLEOTIDE SEQUENCE</scope>
    <source>
        <strain evidence="3">CBS 121167</strain>
    </source>
</reference>
<dbReference type="PANTHER" id="PTHR35006:SF3">
    <property type="entry name" value="GLYOXALASE FAMILY PROTEIN (AFU_ORTHOLOGUE AFUA_3G06020)"/>
    <property type="match status" value="1"/>
</dbReference>
<feature type="compositionally biased region" description="Polar residues" evidence="1">
    <location>
        <begin position="413"/>
        <end position="439"/>
    </location>
</feature>
<evidence type="ECO:0000259" key="2">
    <source>
        <dbReference type="PROSITE" id="PS51819"/>
    </source>
</evidence>
<dbReference type="OrthoDB" id="10249419at2759"/>
<feature type="compositionally biased region" description="Low complexity" evidence="1">
    <location>
        <begin position="536"/>
        <end position="557"/>
    </location>
</feature>
<dbReference type="InterPro" id="IPR004360">
    <property type="entry name" value="Glyas_Fos-R_dOase_dom"/>
</dbReference>
<dbReference type="EMBL" id="ML995479">
    <property type="protein sequence ID" value="KAF2144647.1"/>
    <property type="molecule type" value="Genomic_DNA"/>
</dbReference>
<feature type="region of interest" description="Disordered" evidence="1">
    <location>
        <begin position="250"/>
        <end position="287"/>
    </location>
</feature>
<dbReference type="AlphaFoldDB" id="A0A6A6BP68"/>
<evidence type="ECO:0000313" key="3">
    <source>
        <dbReference type="EMBL" id="KAF2144647.1"/>
    </source>
</evidence>
<dbReference type="PANTHER" id="PTHR35006">
    <property type="entry name" value="GLYOXALASE FAMILY PROTEIN (AFU_ORTHOLOGUE AFUA_5G14830)"/>
    <property type="match status" value="1"/>
</dbReference>
<protein>
    <recommendedName>
        <fullName evidence="2">VOC domain-containing protein</fullName>
    </recommendedName>
</protein>
<name>A0A6A6BP68_9PEZI</name>
<dbReference type="Proteomes" id="UP000799438">
    <property type="component" value="Unassembled WGS sequence"/>
</dbReference>
<dbReference type="CDD" id="cd07262">
    <property type="entry name" value="VOC_like"/>
    <property type="match status" value="1"/>
</dbReference>
<feature type="domain" description="VOC" evidence="2">
    <location>
        <begin position="2"/>
        <end position="120"/>
    </location>
</feature>
<accession>A0A6A6BP68</accession>
<feature type="region of interest" description="Disordered" evidence="1">
    <location>
        <begin position="413"/>
        <end position="698"/>
    </location>
</feature>
<dbReference type="InterPro" id="IPR037523">
    <property type="entry name" value="VOC_core"/>
</dbReference>